<evidence type="ECO:0000313" key="3">
    <source>
        <dbReference type="Proteomes" id="UP000189935"/>
    </source>
</evidence>
<dbReference type="Gene3D" id="2.60.40.2470">
    <property type="entry name" value="SoxY domain"/>
    <property type="match status" value="1"/>
</dbReference>
<dbReference type="AlphaFoldDB" id="A0A1M6KTE5"/>
<proteinExistence type="predicted"/>
<organism evidence="2 3">
    <name type="scientific">Bradyrhizobium lablabi</name>
    <dbReference type="NCBI Taxonomy" id="722472"/>
    <lineage>
        <taxon>Bacteria</taxon>
        <taxon>Pseudomonadati</taxon>
        <taxon>Pseudomonadota</taxon>
        <taxon>Alphaproteobacteria</taxon>
        <taxon>Hyphomicrobiales</taxon>
        <taxon>Nitrobacteraceae</taxon>
        <taxon>Bradyrhizobium</taxon>
    </lineage>
</organism>
<gene>
    <name evidence="2" type="ORF">SAMN05444159_1074</name>
</gene>
<dbReference type="InterPro" id="IPR032711">
    <property type="entry name" value="SoxY"/>
</dbReference>
<reference evidence="2 3" key="1">
    <citation type="submission" date="2016-11" db="EMBL/GenBank/DDBJ databases">
        <authorList>
            <person name="Jaros S."/>
            <person name="Januszkiewicz K."/>
            <person name="Wedrychowicz H."/>
        </authorList>
    </citation>
    <scope>NUCLEOTIDE SEQUENCE [LARGE SCALE GENOMIC DNA]</scope>
    <source>
        <strain evidence="2 3">GAS499</strain>
    </source>
</reference>
<dbReference type="InterPro" id="IPR006311">
    <property type="entry name" value="TAT_signal"/>
</dbReference>
<dbReference type="Proteomes" id="UP000189935">
    <property type="component" value="Chromosome I"/>
</dbReference>
<dbReference type="Pfam" id="PF13501">
    <property type="entry name" value="SoxY"/>
    <property type="match status" value="1"/>
</dbReference>
<dbReference type="PIRSF" id="PIRSF010312">
    <property type="entry name" value="Sulphur_oxidation_SoxY"/>
    <property type="match status" value="1"/>
</dbReference>
<protein>
    <submittedName>
        <fullName evidence="2">Sulfur-oxidizing protein SoxY</fullName>
    </submittedName>
</protein>
<evidence type="ECO:0000259" key="1">
    <source>
        <dbReference type="Pfam" id="PF13501"/>
    </source>
</evidence>
<dbReference type="InterPro" id="IPR016568">
    <property type="entry name" value="Sulphur_oxidation_SoxY"/>
</dbReference>
<feature type="domain" description="Ig-like SoxY" evidence="1">
    <location>
        <begin position="43"/>
        <end position="152"/>
    </location>
</feature>
<name>A0A1M6KTE5_9BRAD</name>
<sequence length="153" mass="16595">MVENTATISLTRRALLTATCVGGASLVSLPSALAIDDGVKLIQQLTGKIPTESDRVHLAMPPVFPNGYSVPLALDIDSPMTETDYVRYVRVLAPRNPIIDVATFYFPPRRSEPRVSTRIRIAEPQYIVAVAEMNDGALLTAKAWVEVATNGCI</sequence>
<dbReference type="RefSeq" id="WP_244562203.1">
    <property type="nucleotide sequence ID" value="NZ_LT670844.1"/>
</dbReference>
<evidence type="ECO:0000313" key="2">
    <source>
        <dbReference type="EMBL" id="SHJ62241.1"/>
    </source>
</evidence>
<dbReference type="PROSITE" id="PS51318">
    <property type="entry name" value="TAT"/>
    <property type="match status" value="1"/>
</dbReference>
<accession>A0A1M6KTE5</accession>
<dbReference type="InterPro" id="IPR038162">
    <property type="entry name" value="SoxY_sf"/>
</dbReference>
<dbReference type="EMBL" id="LT670844">
    <property type="protein sequence ID" value="SHJ62241.1"/>
    <property type="molecule type" value="Genomic_DNA"/>
</dbReference>